<dbReference type="PANTHER" id="PTHR11439">
    <property type="entry name" value="GAG-POL-RELATED RETROTRANSPOSON"/>
    <property type="match status" value="1"/>
</dbReference>
<evidence type="ECO:0000256" key="4">
    <source>
        <dbReference type="ARBA" id="ARBA00022833"/>
    </source>
</evidence>
<dbReference type="AlphaFoldDB" id="A0A7D9EJG3"/>
<gene>
    <name evidence="5" type="ORF">PACLA_8A013013</name>
</gene>
<proteinExistence type="predicted"/>
<reference evidence="5" key="1">
    <citation type="submission" date="2020-04" db="EMBL/GenBank/DDBJ databases">
        <authorList>
            <person name="Alioto T."/>
            <person name="Alioto T."/>
            <person name="Gomez Garrido J."/>
        </authorList>
    </citation>
    <scope>NUCLEOTIDE SEQUENCE</scope>
    <source>
        <strain evidence="5">A484AB</strain>
    </source>
</reference>
<dbReference type="PANTHER" id="PTHR11439:SF483">
    <property type="entry name" value="PEPTIDE SYNTHASE GLIP-LIKE, PUTATIVE (AFU_ORTHOLOGUE AFUA_3G12920)-RELATED"/>
    <property type="match status" value="1"/>
</dbReference>
<keyword evidence="1" id="KW-0479">Metal-binding</keyword>
<accession>A0A7D9EJG3</accession>
<dbReference type="GO" id="GO:0008270">
    <property type="term" value="F:zinc ion binding"/>
    <property type="evidence" value="ECO:0007669"/>
    <property type="project" value="UniProtKB-KW"/>
</dbReference>
<dbReference type="PROSITE" id="PS50157">
    <property type="entry name" value="ZINC_FINGER_C2H2_2"/>
    <property type="match status" value="1"/>
</dbReference>
<keyword evidence="4" id="KW-0862">Zinc</keyword>
<dbReference type="EMBL" id="CACRXK020006592">
    <property type="protein sequence ID" value="CAB4009852.1"/>
    <property type="molecule type" value="Genomic_DNA"/>
</dbReference>
<keyword evidence="3" id="KW-0863">Zinc-finger</keyword>
<protein>
    <submittedName>
        <fullName evidence="5">Poly (Gag pol) of Ty Copia retrotransposon</fullName>
    </submittedName>
</protein>
<dbReference type="SMART" id="SM00355">
    <property type="entry name" value="ZnF_C2H2"/>
    <property type="match status" value="1"/>
</dbReference>
<dbReference type="InterPro" id="IPR013087">
    <property type="entry name" value="Znf_C2H2_type"/>
</dbReference>
<comment type="caution">
    <text evidence="5">The sequence shown here is derived from an EMBL/GenBank/DDBJ whole genome shotgun (WGS) entry which is preliminary data.</text>
</comment>
<evidence type="ECO:0000256" key="1">
    <source>
        <dbReference type="ARBA" id="ARBA00022723"/>
    </source>
</evidence>
<keyword evidence="2" id="KW-0677">Repeat</keyword>
<dbReference type="OrthoDB" id="6158475at2759"/>
<dbReference type="Proteomes" id="UP001152795">
    <property type="component" value="Unassembled WGS sequence"/>
</dbReference>
<evidence type="ECO:0000313" key="6">
    <source>
        <dbReference type="Proteomes" id="UP001152795"/>
    </source>
</evidence>
<keyword evidence="6" id="KW-1185">Reference proteome</keyword>
<sequence>MKDLGKLSWFLGTEFKCKESCIEMNQKQYIEKVLLKFGMADCKPKPTPCVLGIEKVSDEESPSLEDPVTKLSQKISKPTRANLDLAKHVLRYLRGTSEQGLTFRKSNVPLRLNGFCDSDWGASVADRRSITGYNFQLSSTGPLISWKSRKQPTVALSTCEAEYIALANAVQEAKFLRQLCIDMKVSISDDNVLIQVDNQGAINLARNPVHHQRSKHIDIKYHFIRSEIQVGTISLKYVPTEDNIADVFTKPASKANHKLTHVGQNQVKVVYVKKIVVFYRKIDTTNEPFECDVCKMRFTKSSDLEIHKRTHIEDTNFDSDVSSTRILHSNSSAGPAGTKDNAQSFMNVISARNDTCSHCVILAKEKLVGI</sequence>
<dbReference type="PROSITE" id="PS00028">
    <property type="entry name" value="ZINC_FINGER_C2H2_1"/>
    <property type="match status" value="1"/>
</dbReference>
<evidence type="ECO:0000313" key="5">
    <source>
        <dbReference type="EMBL" id="CAB4009852.1"/>
    </source>
</evidence>
<dbReference type="Gene3D" id="3.30.160.60">
    <property type="entry name" value="Classic Zinc Finger"/>
    <property type="match status" value="1"/>
</dbReference>
<dbReference type="SUPFAM" id="SSF57667">
    <property type="entry name" value="beta-beta-alpha zinc fingers"/>
    <property type="match status" value="1"/>
</dbReference>
<dbReference type="InterPro" id="IPR036236">
    <property type="entry name" value="Znf_C2H2_sf"/>
</dbReference>
<dbReference type="CDD" id="cd09272">
    <property type="entry name" value="RNase_HI_RT_Ty1"/>
    <property type="match status" value="1"/>
</dbReference>
<name>A0A7D9EJG3_PARCT</name>
<organism evidence="5 6">
    <name type="scientific">Paramuricea clavata</name>
    <name type="common">Red gorgonian</name>
    <name type="synonym">Violescent sea-whip</name>
    <dbReference type="NCBI Taxonomy" id="317549"/>
    <lineage>
        <taxon>Eukaryota</taxon>
        <taxon>Metazoa</taxon>
        <taxon>Cnidaria</taxon>
        <taxon>Anthozoa</taxon>
        <taxon>Octocorallia</taxon>
        <taxon>Malacalcyonacea</taxon>
        <taxon>Plexauridae</taxon>
        <taxon>Paramuricea</taxon>
    </lineage>
</organism>
<evidence type="ECO:0000256" key="2">
    <source>
        <dbReference type="ARBA" id="ARBA00022737"/>
    </source>
</evidence>
<dbReference type="FunFam" id="3.30.160.60:FF:000072">
    <property type="entry name" value="zinc finger protein 143 isoform X1"/>
    <property type="match status" value="1"/>
</dbReference>
<evidence type="ECO:0000256" key="3">
    <source>
        <dbReference type="ARBA" id="ARBA00022771"/>
    </source>
</evidence>